<proteinExistence type="predicted"/>
<dbReference type="Proteomes" id="UP000678276">
    <property type="component" value="Unassembled WGS sequence"/>
</dbReference>
<name>A0ABS4BIB2_9HYPH</name>
<gene>
    <name evidence="1" type="ORF">J6595_13010</name>
</gene>
<dbReference type="RefSeq" id="WP_209595000.1">
    <property type="nucleotide sequence ID" value="NZ_JAGJCF010000008.1"/>
</dbReference>
<comment type="caution">
    <text evidence="1">The sequence shown here is derived from an EMBL/GenBank/DDBJ whole genome shotgun (WGS) entry which is preliminary data.</text>
</comment>
<evidence type="ECO:0000313" key="1">
    <source>
        <dbReference type="EMBL" id="MBP0616502.1"/>
    </source>
</evidence>
<reference evidence="1 2" key="1">
    <citation type="submission" date="2021-04" db="EMBL/GenBank/DDBJ databases">
        <title>Whole genome sequence of Jiella sp. KSK16Y-1.</title>
        <authorList>
            <person name="Tuo L."/>
        </authorList>
    </citation>
    <scope>NUCLEOTIDE SEQUENCE [LARGE SCALE GENOMIC DNA]</scope>
    <source>
        <strain evidence="1 2">KSK16Y-1</strain>
    </source>
</reference>
<keyword evidence="2" id="KW-1185">Reference proteome</keyword>
<protein>
    <submittedName>
        <fullName evidence="1">Uncharacterized protein</fullName>
    </submittedName>
</protein>
<dbReference type="EMBL" id="JAGJCF010000008">
    <property type="protein sequence ID" value="MBP0616502.1"/>
    <property type="molecule type" value="Genomic_DNA"/>
</dbReference>
<organism evidence="1 2">
    <name type="scientific">Jiella mangrovi</name>
    <dbReference type="NCBI Taxonomy" id="2821407"/>
    <lineage>
        <taxon>Bacteria</taxon>
        <taxon>Pseudomonadati</taxon>
        <taxon>Pseudomonadota</taxon>
        <taxon>Alphaproteobacteria</taxon>
        <taxon>Hyphomicrobiales</taxon>
        <taxon>Aurantimonadaceae</taxon>
        <taxon>Jiella</taxon>
    </lineage>
</organism>
<evidence type="ECO:0000313" key="2">
    <source>
        <dbReference type="Proteomes" id="UP000678276"/>
    </source>
</evidence>
<sequence length="71" mass="7805">MAFAVTPTVHDDDTVHPCAHVLSRIGHHGWGANRRAKRRLTCTSTRLLSLTQVPTQNAPPDDILAGRFGFD</sequence>
<accession>A0ABS4BIB2</accession>